<dbReference type="EMBL" id="FCNW02000077">
    <property type="protein sequence ID" value="SAL66532.1"/>
    <property type="molecule type" value="Genomic_DNA"/>
</dbReference>
<protein>
    <submittedName>
        <fullName evidence="1">Uncharacterized protein</fullName>
    </submittedName>
</protein>
<accession>A0A158JC72</accession>
<comment type="caution">
    <text evidence="1">The sequence shown here is derived from an EMBL/GenBank/DDBJ whole genome shotgun (WGS) entry which is preliminary data.</text>
</comment>
<gene>
    <name evidence="1" type="ORF">AWB65_06355</name>
</gene>
<keyword evidence="2" id="KW-1185">Reference proteome</keyword>
<dbReference type="Proteomes" id="UP000054977">
    <property type="component" value="Unassembled WGS sequence"/>
</dbReference>
<evidence type="ECO:0000313" key="2">
    <source>
        <dbReference type="Proteomes" id="UP000054977"/>
    </source>
</evidence>
<proteinExistence type="predicted"/>
<sequence length="239" mass="27191">MRGMARAAVLLGRRRAHPFHTTKMDSRVQRLRAATTPCTNHVAQGAKFRKRWEAAYGKFTVGSGRAGLRGNHFRMRRQLTVCELTLLCLRSTVRSWRSDERYSKLQQAGSARAKRVRAVLHPTEKQTLTAHTGPRRMIEVIKHSTEPLARTRLNATPWRFARMRGAAPAASMIELCRLSQADREKLARGIKNENQRVATNRYGACLPFPDADGRRRYAGTDWSWSAKHDPGWALSTCRE</sequence>
<reference evidence="1" key="1">
    <citation type="submission" date="2016-01" db="EMBL/GenBank/DDBJ databases">
        <authorList>
            <person name="Peeters C."/>
        </authorList>
    </citation>
    <scope>NUCLEOTIDE SEQUENCE [LARGE SCALE GENOMIC DNA]</scope>
    <source>
        <strain evidence="1">LMG 22934</strain>
    </source>
</reference>
<organism evidence="1 2">
    <name type="scientific">Caballeronia humi</name>
    <dbReference type="NCBI Taxonomy" id="326474"/>
    <lineage>
        <taxon>Bacteria</taxon>
        <taxon>Pseudomonadati</taxon>
        <taxon>Pseudomonadota</taxon>
        <taxon>Betaproteobacteria</taxon>
        <taxon>Burkholderiales</taxon>
        <taxon>Burkholderiaceae</taxon>
        <taxon>Caballeronia</taxon>
    </lineage>
</organism>
<name>A0A158JC72_9BURK</name>
<evidence type="ECO:0000313" key="1">
    <source>
        <dbReference type="EMBL" id="SAL66532.1"/>
    </source>
</evidence>
<dbReference type="AlphaFoldDB" id="A0A158JC72"/>